<evidence type="ECO:0000256" key="1">
    <source>
        <dbReference type="SAM" id="Phobius"/>
    </source>
</evidence>
<dbReference type="Proteomes" id="UP000023152">
    <property type="component" value="Unassembled WGS sequence"/>
</dbReference>
<keyword evidence="1" id="KW-1133">Transmembrane helix</keyword>
<sequence>MLGKNEDKKGWGKNEGKKRVGKIWKKILFKKRENLKRIRKLKMKKIRKKKKKKENEKVRRIRRAKQQQQKYVSAPADIIEADSCGNSHQFYLSERSEYQRLVANIVYVALVNIDFSLCVFTGIILCLEFIGIVNKSGPILWSCAKLRKDVDNQEE</sequence>
<gene>
    <name evidence="2" type="ORF">RFI_34800</name>
</gene>
<proteinExistence type="predicted"/>
<keyword evidence="1" id="KW-0472">Membrane</keyword>
<accession>X6LKY7</accession>
<name>X6LKY7_RETFI</name>
<dbReference type="EMBL" id="ASPP01035344">
    <property type="protein sequence ID" value="ETO02618.1"/>
    <property type="molecule type" value="Genomic_DNA"/>
</dbReference>
<feature type="transmembrane region" description="Helical" evidence="1">
    <location>
        <begin position="105"/>
        <end position="132"/>
    </location>
</feature>
<comment type="caution">
    <text evidence="2">The sequence shown here is derived from an EMBL/GenBank/DDBJ whole genome shotgun (WGS) entry which is preliminary data.</text>
</comment>
<reference evidence="2 3" key="1">
    <citation type="journal article" date="2013" name="Curr. Biol.">
        <title>The Genome of the Foraminiferan Reticulomyxa filosa.</title>
        <authorList>
            <person name="Glockner G."/>
            <person name="Hulsmann N."/>
            <person name="Schleicher M."/>
            <person name="Noegel A.A."/>
            <person name="Eichinger L."/>
            <person name="Gallinger C."/>
            <person name="Pawlowski J."/>
            <person name="Sierra R."/>
            <person name="Euteneuer U."/>
            <person name="Pillet L."/>
            <person name="Moustafa A."/>
            <person name="Platzer M."/>
            <person name="Groth M."/>
            <person name="Szafranski K."/>
            <person name="Schliwa M."/>
        </authorList>
    </citation>
    <scope>NUCLEOTIDE SEQUENCE [LARGE SCALE GENOMIC DNA]</scope>
</reference>
<keyword evidence="3" id="KW-1185">Reference proteome</keyword>
<protein>
    <submittedName>
        <fullName evidence="2">Uncharacterized protein</fullName>
    </submittedName>
</protein>
<evidence type="ECO:0000313" key="2">
    <source>
        <dbReference type="EMBL" id="ETO02618.1"/>
    </source>
</evidence>
<evidence type="ECO:0000313" key="3">
    <source>
        <dbReference type="Proteomes" id="UP000023152"/>
    </source>
</evidence>
<dbReference type="AlphaFoldDB" id="X6LKY7"/>
<organism evidence="2 3">
    <name type="scientific">Reticulomyxa filosa</name>
    <dbReference type="NCBI Taxonomy" id="46433"/>
    <lineage>
        <taxon>Eukaryota</taxon>
        <taxon>Sar</taxon>
        <taxon>Rhizaria</taxon>
        <taxon>Retaria</taxon>
        <taxon>Foraminifera</taxon>
        <taxon>Monothalamids</taxon>
        <taxon>Reticulomyxidae</taxon>
        <taxon>Reticulomyxa</taxon>
    </lineage>
</organism>
<keyword evidence="1" id="KW-0812">Transmembrane</keyword>